<keyword evidence="3" id="KW-1133">Transmembrane helix</keyword>
<protein>
    <submittedName>
        <fullName evidence="4">Uncharacterized protein</fullName>
    </submittedName>
</protein>
<feature type="coiled-coil region" evidence="1">
    <location>
        <begin position="216"/>
        <end position="306"/>
    </location>
</feature>
<evidence type="ECO:0000256" key="1">
    <source>
        <dbReference type="SAM" id="Coils"/>
    </source>
</evidence>
<evidence type="ECO:0000256" key="3">
    <source>
        <dbReference type="SAM" id="Phobius"/>
    </source>
</evidence>
<organism evidence="4 5">
    <name type="scientific">Streptomyces liliiviolaceus</name>
    <dbReference type="NCBI Taxonomy" id="2823109"/>
    <lineage>
        <taxon>Bacteria</taxon>
        <taxon>Bacillati</taxon>
        <taxon>Actinomycetota</taxon>
        <taxon>Actinomycetes</taxon>
        <taxon>Kitasatosporales</taxon>
        <taxon>Streptomycetaceae</taxon>
        <taxon>Streptomyces</taxon>
    </lineage>
</organism>
<feature type="compositionally biased region" description="Polar residues" evidence="2">
    <location>
        <begin position="562"/>
        <end position="573"/>
    </location>
</feature>
<feature type="region of interest" description="Disordered" evidence="2">
    <location>
        <begin position="733"/>
        <end position="816"/>
    </location>
</feature>
<keyword evidence="5" id="KW-1185">Reference proteome</keyword>
<keyword evidence="4" id="KW-0614">Plasmid</keyword>
<dbReference type="RefSeq" id="WP_210894588.1">
    <property type="nucleotide sequence ID" value="NZ_JAGPYQ010000004.1"/>
</dbReference>
<evidence type="ECO:0000256" key="2">
    <source>
        <dbReference type="SAM" id="MobiDB-lite"/>
    </source>
</evidence>
<comment type="caution">
    <text evidence="4">The sequence shown here is derived from an EMBL/GenBank/DDBJ whole genome shotgun (WGS) entry which is preliminary data.</text>
</comment>
<feature type="compositionally biased region" description="Low complexity" evidence="2">
    <location>
        <begin position="458"/>
        <end position="477"/>
    </location>
</feature>
<feature type="compositionally biased region" description="Pro residues" evidence="2">
    <location>
        <begin position="430"/>
        <end position="448"/>
    </location>
</feature>
<feature type="coiled-coil region" evidence="1">
    <location>
        <begin position="346"/>
        <end position="387"/>
    </location>
</feature>
<feature type="transmembrane region" description="Helical" evidence="3">
    <location>
        <begin position="527"/>
        <end position="549"/>
    </location>
</feature>
<keyword evidence="1" id="KW-0175">Coiled coil</keyword>
<reference evidence="4 5" key="1">
    <citation type="submission" date="2021-04" db="EMBL/GenBank/DDBJ databases">
        <authorList>
            <person name="Tang X."/>
            <person name="Zhou X."/>
            <person name="Chen X."/>
            <person name="Cernava T."/>
            <person name="Zhang C."/>
        </authorList>
    </citation>
    <scope>NUCLEOTIDE SEQUENCE [LARGE SCALE GENOMIC DNA]</scope>
    <source>
        <strain evidence="4 5">BH-SS-21</strain>
        <plasmid evidence="4">p1</plasmid>
    </source>
</reference>
<accession>A0A941BJ63</accession>
<keyword evidence="3" id="KW-0812">Transmembrane</keyword>
<dbReference type="AlphaFoldDB" id="A0A941BJ63"/>
<feature type="compositionally biased region" description="Gly residues" evidence="2">
    <location>
        <begin position="765"/>
        <end position="775"/>
    </location>
</feature>
<geneLocation type="plasmid" evidence="4">
    <name>p1</name>
</geneLocation>
<feature type="region of interest" description="Disordered" evidence="2">
    <location>
        <begin position="553"/>
        <end position="587"/>
    </location>
</feature>
<feature type="region of interest" description="Disordered" evidence="2">
    <location>
        <begin position="412"/>
        <end position="522"/>
    </location>
</feature>
<name>A0A941BJ63_9ACTN</name>
<sequence length="816" mass="86391">MNVARPGRPLGPVAKGLQLPVSGWVQVFRTVVVEQLLGGEDPLTLEQVSAHLMACAVERPDERLRPVGAAGADRLQSVQSGRGETSVQRMVSGRLVPTRDVVLDLLQLLEDRGLRPGEADLEELWRLYRPALRSRRPDVAEAYDIIDERDAAQSETAGLRQQVGVLQADQRRALLSLTRAGVNLLGAHRALAASQKELTAATDSREFARAEEHEARAHLEAAVDRLDRLKDAYEQMREQAETLQREAAADRTQWQERQALLLERLAHAEEALAQAVHDAEGARRDLEHERRTADAAFRTAREAQRQATAGQADAVTARQEAAAAEARRLQEAAAAQHALSEAEGHHTQAMNAITHLEAELRQTRTELWRAQQRLLRADNELVQAMRERAVEADAQDVLSQALTALQTDGWSTGRALIPAGPESTTEPRPEGPGPVPGRPHTPPAPDAAPPLKRLPKQTSAGAAPPTGTSAAAPHTPGGKAGTRTAEQGPAGSQAEAAPREGKPAAQRAGTRPRKPEPDHSLGHTKKIALVAVVAVAVAGGVSALAWWSWDRDTSRSADRESPTPSATAKQSKVPSLPAKPAQDSVADIGDQPVNTAAIMKLPVCAASAVSPRVRSERNVFTDRDPRLTLTVKAASKAAGLPCRVNVGRGEAVLMLTPAAGDAAVWKSSQCASDRGGPRWLELTGTRPVTVDFRWNRRSSRDCSKDTAAPYGTYLAEAVLKGAPKTQSSFVLAGEEAEQPVRTPSTTPPPQQPDSSPEETDSSNGSSGGSDGGFIGGPESTPSSTAPSPSDDPTGADGANGGGDGGDNGGLFGGSSS</sequence>
<dbReference type="EMBL" id="JAGPYQ010000004">
    <property type="protein sequence ID" value="MBQ0855659.1"/>
    <property type="molecule type" value="Genomic_DNA"/>
</dbReference>
<keyword evidence="3" id="KW-0472">Membrane</keyword>
<feature type="compositionally biased region" description="Gly residues" evidence="2">
    <location>
        <begin position="797"/>
        <end position="816"/>
    </location>
</feature>
<feature type="compositionally biased region" description="Low complexity" evidence="2">
    <location>
        <begin position="776"/>
        <end position="796"/>
    </location>
</feature>
<dbReference type="Proteomes" id="UP000677413">
    <property type="component" value="Unassembled WGS sequence"/>
</dbReference>
<evidence type="ECO:0000313" key="4">
    <source>
        <dbReference type="EMBL" id="MBQ0855659.1"/>
    </source>
</evidence>
<proteinExistence type="predicted"/>
<gene>
    <name evidence="4" type="ORF">J8N05_46735</name>
</gene>
<evidence type="ECO:0000313" key="5">
    <source>
        <dbReference type="Proteomes" id="UP000677413"/>
    </source>
</evidence>